<protein>
    <submittedName>
        <fullName evidence="2">HD domain-containing protein</fullName>
    </submittedName>
</protein>
<dbReference type="InterPro" id="IPR003607">
    <property type="entry name" value="HD/PDEase_dom"/>
</dbReference>
<gene>
    <name evidence="2" type="ORF">SAMN02745704_02675</name>
</gene>
<dbReference type="EMBL" id="FUYC01000024">
    <property type="protein sequence ID" value="SKA95974.1"/>
    <property type="molecule type" value="Genomic_DNA"/>
</dbReference>
<dbReference type="SUPFAM" id="SSF109604">
    <property type="entry name" value="HD-domain/PDEase-like"/>
    <property type="match status" value="1"/>
</dbReference>
<name>A0A1T4Y2D5_9BACT</name>
<accession>A0A1T4Y2D5</accession>
<dbReference type="PANTHER" id="PTHR43155:SF2">
    <property type="entry name" value="CYCLIC DI-GMP PHOSPHODIESTERASE PA4108"/>
    <property type="match status" value="1"/>
</dbReference>
<dbReference type="InterPro" id="IPR037522">
    <property type="entry name" value="HD_GYP_dom"/>
</dbReference>
<dbReference type="PANTHER" id="PTHR43155">
    <property type="entry name" value="CYCLIC DI-GMP PHOSPHODIESTERASE PA4108-RELATED"/>
    <property type="match status" value="1"/>
</dbReference>
<organism evidence="2 3">
    <name type="scientific">Paucidesulfovibrio gracilis DSM 16080</name>
    <dbReference type="NCBI Taxonomy" id="1121449"/>
    <lineage>
        <taxon>Bacteria</taxon>
        <taxon>Pseudomonadati</taxon>
        <taxon>Thermodesulfobacteriota</taxon>
        <taxon>Desulfovibrionia</taxon>
        <taxon>Desulfovibrionales</taxon>
        <taxon>Desulfovibrionaceae</taxon>
        <taxon>Paucidesulfovibrio</taxon>
    </lineage>
</organism>
<dbReference type="AlphaFoldDB" id="A0A1T4Y2D5"/>
<reference evidence="2 3" key="1">
    <citation type="submission" date="2017-02" db="EMBL/GenBank/DDBJ databases">
        <authorList>
            <person name="Peterson S.W."/>
        </authorList>
    </citation>
    <scope>NUCLEOTIDE SEQUENCE [LARGE SCALE GENOMIC DNA]</scope>
    <source>
        <strain evidence="2 3">DSM 16080</strain>
    </source>
</reference>
<dbReference type="STRING" id="1121449.SAMN02745704_02675"/>
<dbReference type="Pfam" id="PF13487">
    <property type="entry name" value="HD_5"/>
    <property type="match status" value="1"/>
</dbReference>
<feature type="domain" description="HD-GYP" evidence="1">
    <location>
        <begin position="135"/>
        <end position="329"/>
    </location>
</feature>
<dbReference type="CDD" id="cd00077">
    <property type="entry name" value="HDc"/>
    <property type="match status" value="1"/>
</dbReference>
<evidence type="ECO:0000313" key="2">
    <source>
        <dbReference type="EMBL" id="SKA95974.1"/>
    </source>
</evidence>
<dbReference type="RefSeq" id="WP_078718221.1">
    <property type="nucleotide sequence ID" value="NZ_FUYC01000024.1"/>
</dbReference>
<evidence type="ECO:0000313" key="3">
    <source>
        <dbReference type="Proteomes" id="UP000190027"/>
    </source>
</evidence>
<proteinExistence type="predicted"/>
<sequence length="329" mass="36703">MTRSQAASPKGKTTYFQVSPHLVVPGTLGGFSVYLKRKGRMVLYAPRGEGFTETHRQRLLDLGVNRVWVEAADRAGYEEYVRANLGTMVEDARIPVKERAEAWCGASETMIREMLAEDAPDEQLIMRFARVRTLLRNTLKFFSDPDTLRELGRFLRAGFDAHRHGLSVMVLNAAVLETYDGLPDRLLHACCAGAVLHDIGKTRLEGALRTADPQDLDQEQLSVWKTHPSVGVSVCSRLSLEQETLQCILFHHEREDGSGFPSGGRGEDLPFYPRVLGLCNAYDDLVRGGPVRPGLSAFDALCRIKEERGAYDSDMLRRLITVLSKAELV</sequence>
<dbReference type="Proteomes" id="UP000190027">
    <property type="component" value="Unassembled WGS sequence"/>
</dbReference>
<dbReference type="PROSITE" id="PS51832">
    <property type="entry name" value="HD_GYP"/>
    <property type="match status" value="1"/>
</dbReference>
<keyword evidence="3" id="KW-1185">Reference proteome</keyword>
<evidence type="ECO:0000259" key="1">
    <source>
        <dbReference type="PROSITE" id="PS51832"/>
    </source>
</evidence>
<dbReference type="OrthoDB" id="9776628at2"/>
<dbReference type="Gene3D" id="1.10.3210.10">
    <property type="entry name" value="Hypothetical protein af1432"/>
    <property type="match status" value="1"/>
</dbReference>